<sequence>MFSKKRLQMKPYVIQHVRQLKKEDFGKHMNCPTFMLESIKNETMADNLIFSDELTLHISGKDNRCNSRIWGMEKPSTAIEYGRDSAKVNVFCAISSRKLYSPFFFCEGSVTSNVYLYTLEVWLMSQLATDSLDYIFQQDGAPTHWGTAVRTFLNQHLQKRWVAQSGDADDVFCSWLQRSPNLTPCNFYIWGYVKDRVSVLSLQIADMIDFLCTYIQNDNIGVLAHAHLAWADVHPEGIFSKVCMEIAKKYPLVLDFAKSGFTCYLGSGEKPKLYPDFMEKGAINNSYKSKNALGFLYRAVRNLEACVSKVDVMNLERELDENLIYPGWENYRESAEEHRREYTKRVNNILKKYGLRCEAEALTGYIGKMNEYTENRYERDNAFSIARTYVMDAIKRFRLEFFKASDNESRANKVRGKDLQEIKFRRASAWYIVTYSNKDTKVLSFPWILHDLLCEIREKNLKTKKLLCSMPNSSFIKSSDENFLQMRHKYQSSLNDRCYCVLILLNSVQEWMTKSMLNLTMSARNTFCMTCFNRIISNFMESCEPKCCYFHKSSCNCSSSCSPTKLILEFLKFYATEVSPDVDKCNEYTNGNCCKGIQALNLQSSALRSYASLAITKDTHYLGLGENVAATLDDNPNEEGDPIRVSVTGEFEYLFTHHTENVIAFLKAMSGVKDIFTSAEKDPKGNWFLLVQSIGKGWQRWNLEELIMDENVVDMLRSRLNQNL</sequence>
<dbReference type="GO" id="GO:0003968">
    <property type="term" value="F:RNA-directed RNA polymerase activity"/>
    <property type="evidence" value="ECO:0007669"/>
    <property type="project" value="UniProtKB-KW"/>
</dbReference>
<dbReference type="Pfam" id="PF05183">
    <property type="entry name" value="RdRP"/>
    <property type="match status" value="1"/>
</dbReference>
<dbReference type="InterPro" id="IPR036397">
    <property type="entry name" value="RNaseH_sf"/>
</dbReference>
<dbReference type="GO" id="GO:0003723">
    <property type="term" value="F:RNA binding"/>
    <property type="evidence" value="ECO:0007669"/>
    <property type="project" value="UniProtKB-KW"/>
</dbReference>
<feature type="domain" description="RDRP C-terminal head" evidence="10">
    <location>
        <begin position="320"/>
        <end position="465"/>
    </location>
</feature>
<evidence type="ECO:0000313" key="12">
    <source>
        <dbReference type="Proteomes" id="UP000887013"/>
    </source>
</evidence>
<keyword evidence="12" id="KW-1185">Reference proteome</keyword>
<organism evidence="11 12">
    <name type="scientific">Nephila pilipes</name>
    <name type="common">Giant wood spider</name>
    <name type="synonym">Nephila maculata</name>
    <dbReference type="NCBI Taxonomy" id="299642"/>
    <lineage>
        <taxon>Eukaryota</taxon>
        <taxon>Metazoa</taxon>
        <taxon>Ecdysozoa</taxon>
        <taxon>Arthropoda</taxon>
        <taxon>Chelicerata</taxon>
        <taxon>Arachnida</taxon>
        <taxon>Araneae</taxon>
        <taxon>Araneomorphae</taxon>
        <taxon>Entelegynae</taxon>
        <taxon>Araneoidea</taxon>
        <taxon>Nephilidae</taxon>
        <taxon>Nephila</taxon>
    </lineage>
</organism>
<evidence type="ECO:0000256" key="4">
    <source>
        <dbReference type="ARBA" id="ARBA00022695"/>
    </source>
</evidence>
<dbReference type="EMBL" id="BMAW01068078">
    <property type="protein sequence ID" value="GFT62607.1"/>
    <property type="molecule type" value="Genomic_DNA"/>
</dbReference>
<name>A0A8X6TVZ7_NEPPI</name>
<dbReference type="InterPro" id="IPR057596">
    <property type="entry name" value="RDRP_core"/>
</dbReference>
<keyword evidence="2 8" id="KW-0696">RNA-directed RNA polymerase</keyword>
<evidence type="ECO:0000256" key="2">
    <source>
        <dbReference type="ARBA" id="ARBA00022484"/>
    </source>
</evidence>
<comment type="caution">
    <text evidence="11">The sequence shown here is derived from an EMBL/GenBank/DDBJ whole genome shotgun (WGS) entry which is preliminary data.</text>
</comment>
<dbReference type="InterPro" id="IPR007855">
    <property type="entry name" value="RDRP"/>
</dbReference>
<keyword evidence="6" id="KW-0943">RNA-mediated gene silencing</keyword>
<dbReference type="Gene3D" id="3.30.420.10">
    <property type="entry name" value="Ribonuclease H-like superfamily/Ribonuclease H"/>
    <property type="match status" value="1"/>
</dbReference>
<proteinExistence type="inferred from homology"/>
<dbReference type="AlphaFoldDB" id="A0A8X6TVZ7"/>
<gene>
    <name evidence="11" type="primary">RDR1</name>
    <name evidence="11" type="ORF">NPIL_134091</name>
</gene>
<evidence type="ECO:0000256" key="8">
    <source>
        <dbReference type="RuleBase" id="RU363098"/>
    </source>
</evidence>
<comment type="catalytic activity">
    <reaction evidence="7 8">
        <text>RNA(n) + a ribonucleoside 5'-triphosphate = RNA(n+1) + diphosphate</text>
        <dbReference type="Rhea" id="RHEA:21248"/>
        <dbReference type="Rhea" id="RHEA-COMP:14527"/>
        <dbReference type="Rhea" id="RHEA-COMP:17342"/>
        <dbReference type="ChEBI" id="CHEBI:33019"/>
        <dbReference type="ChEBI" id="CHEBI:61557"/>
        <dbReference type="ChEBI" id="CHEBI:140395"/>
        <dbReference type="EC" id="2.7.7.48"/>
    </reaction>
</comment>
<evidence type="ECO:0000256" key="3">
    <source>
        <dbReference type="ARBA" id="ARBA00022679"/>
    </source>
</evidence>
<evidence type="ECO:0000256" key="6">
    <source>
        <dbReference type="ARBA" id="ARBA00023158"/>
    </source>
</evidence>
<keyword evidence="5 8" id="KW-0694">RNA-binding</keyword>
<evidence type="ECO:0000256" key="5">
    <source>
        <dbReference type="ARBA" id="ARBA00022884"/>
    </source>
</evidence>
<comment type="similarity">
    <text evidence="1 8">Belongs to the RdRP family.</text>
</comment>
<feature type="domain" description="RDRP core" evidence="9">
    <location>
        <begin position="201"/>
        <end position="300"/>
    </location>
</feature>
<reference evidence="11" key="1">
    <citation type="submission" date="2020-08" db="EMBL/GenBank/DDBJ databases">
        <title>Multicomponent nature underlies the extraordinary mechanical properties of spider dragline silk.</title>
        <authorList>
            <person name="Kono N."/>
            <person name="Nakamura H."/>
            <person name="Mori M."/>
            <person name="Yoshida Y."/>
            <person name="Ohtoshi R."/>
            <person name="Malay A.D."/>
            <person name="Moran D.A.P."/>
            <person name="Tomita M."/>
            <person name="Numata K."/>
            <person name="Arakawa K."/>
        </authorList>
    </citation>
    <scope>NUCLEOTIDE SEQUENCE</scope>
</reference>
<dbReference type="GO" id="GO:0031380">
    <property type="term" value="C:nuclear RNA-directed RNA polymerase complex"/>
    <property type="evidence" value="ECO:0007669"/>
    <property type="project" value="TreeGrafter"/>
</dbReference>
<protein>
    <recommendedName>
        <fullName evidence="8">RNA-dependent RNA polymerase</fullName>
        <ecNumber evidence="8">2.7.7.48</ecNumber>
    </recommendedName>
</protein>
<dbReference type="OrthoDB" id="6513042at2759"/>
<dbReference type="PANTHER" id="PTHR23079">
    <property type="entry name" value="RNA-DEPENDENT RNA POLYMERASE"/>
    <property type="match status" value="1"/>
</dbReference>
<dbReference type="Proteomes" id="UP000887013">
    <property type="component" value="Unassembled WGS sequence"/>
</dbReference>
<accession>A0A8X6TVZ7</accession>
<dbReference type="EC" id="2.7.7.48" evidence="8"/>
<evidence type="ECO:0000259" key="9">
    <source>
        <dbReference type="Pfam" id="PF05183"/>
    </source>
</evidence>
<dbReference type="PANTHER" id="PTHR23079:SF55">
    <property type="entry name" value="RNA-DIRECTED RNA POLYMERASE"/>
    <property type="match status" value="1"/>
</dbReference>
<evidence type="ECO:0000259" key="10">
    <source>
        <dbReference type="Pfam" id="PF26253"/>
    </source>
</evidence>
<dbReference type="GO" id="GO:0030422">
    <property type="term" value="P:siRNA processing"/>
    <property type="evidence" value="ECO:0007669"/>
    <property type="project" value="TreeGrafter"/>
</dbReference>
<dbReference type="InterPro" id="IPR058752">
    <property type="entry name" value="RDRP_C_head"/>
</dbReference>
<keyword evidence="4 8" id="KW-0548">Nucleotidyltransferase</keyword>
<evidence type="ECO:0000256" key="7">
    <source>
        <dbReference type="ARBA" id="ARBA00048744"/>
    </source>
</evidence>
<dbReference type="Pfam" id="PF26253">
    <property type="entry name" value="RdRP_head"/>
    <property type="match status" value="1"/>
</dbReference>
<evidence type="ECO:0000313" key="11">
    <source>
        <dbReference type="EMBL" id="GFT62607.1"/>
    </source>
</evidence>
<keyword evidence="3 8" id="KW-0808">Transferase</keyword>
<evidence type="ECO:0000256" key="1">
    <source>
        <dbReference type="ARBA" id="ARBA00005762"/>
    </source>
</evidence>